<evidence type="ECO:0000313" key="3">
    <source>
        <dbReference type="Proteomes" id="UP000824056"/>
    </source>
</evidence>
<sequence>MAGNKTGEIISAYDGLKLSLLWTEPEGEIKGVVQISHGMSENKERYLPFMEYLAAHGYAAVIHDHRGHGKSVRDNGDLGYFYNGGRKGITEDLYQVSCWIQERFGQIPLYLLGHSMGTLVVRNYLKSYDKLPRKVILTGPPSRNSGAGFGLLIAQAEKAILGGRHRSRGIHFMAFGPYAARFSGRKSPSAWICSDPEVVEAYDQSPYCGFIFTADGFRGLFQLLREAYRAKGWKLENPDLPILFLGGQEDPCIGGGRRFVKQLQFLKKVGYRKVTGKLYPGMRHEILNERGKEEVYANILSYLEK</sequence>
<dbReference type="Pfam" id="PF12146">
    <property type="entry name" value="Hydrolase_4"/>
    <property type="match status" value="1"/>
</dbReference>
<dbReference type="PANTHER" id="PTHR11614">
    <property type="entry name" value="PHOSPHOLIPASE-RELATED"/>
    <property type="match status" value="1"/>
</dbReference>
<dbReference type="SUPFAM" id="SSF53474">
    <property type="entry name" value="alpha/beta-Hydrolases"/>
    <property type="match status" value="1"/>
</dbReference>
<evidence type="ECO:0000313" key="2">
    <source>
        <dbReference type="EMBL" id="HIZ66566.1"/>
    </source>
</evidence>
<evidence type="ECO:0000259" key="1">
    <source>
        <dbReference type="Pfam" id="PF12146"/>
    </source>
</evidence>
<dbReference type="AlphaFoldDB" id="A0A9D2FTW1"/>
<dbReference type="EMBL" id="DXBG01000273">
    <property type="protein sequence ID" value="HIZ66566.1"/>
    <property type="molecule type" value="Genomic_DNA"/>
</dbReference>
<dbReference type="InterPro" id="IPR051044">
    <property type="entry name" value="MAG_DAG_Lipase"/>
</dbReference>
<dbReference type="Gene3D" id="3.40.50.1820">
    <property type="entry name" value="alpha/beta hydrolase"/>
    <property type="match status" value="1"/>
</dbReference>
<name>A0A9D2FTW1_9FIRM</name>
<proteinExistence type="predicted"/>
<organism evidence="2 3">
    <name type="scientific">Candidatus Blautia pullicola</name>
    <dbReference type="NCBI Taxonomy" id="2838498"/>
    <lineage>
        <taxon>Bacteria</taxon>
        <taxon>Bacillati</taxon>
        <taxon>Bacillota</taxon>
        <taxon>Clostridia</taxon>
        <taxon>Lachnospirales</taxon>
        <taxon>Lachnospiraceae</taxon>
        <taxon>Blautia</taxon>
    </lineage>
</organism>
<feature type="domain" description="Serine aminopeptidase S33" evidence="1">
    <location>
        <begin position="28"/>
        <end position="290"/>
    </location>
</feature>
<accession>A0A9D2FTW1</accession>
<gene>
    <name evidence="2" type="ORF">H9809_11830</name>
</gene>
<protein>
    <submittedName>
        <fullName evidence="2">Lysophospholipase</fullName>
    </submittedName>
</protein>
<dbReference type="Proteomes" id="UP000824056">
    <property type="component" value="Unassembled WGS sequence"/>
</dbReference>
<reference evidence="2" key="1">
    <citation type="journal article" date="2021" name="PeerJ">
        <title>Extensive microbial diversity within the chicken gut microbiome revealed by metagenomics and culture.</title>
        <authorList>
            <person name="Gilroy R."/>
            <person name="Ravi A."/>
            <person name="Getino M."/>
            <person name="Pursley I."/>
            <person name="Horton D.L."/>
            <person name="Alikhan N.F."/>
            <person name="Baker D."/>
            <person name="Gharbi K."/>
            <person name="Hall N."/>
            <person name="Watson M."/>
            <person name="Adriaenssens E.M."/>
            <person name="Foster-Nyarko E."/>
            <person name="Jarju S."/>
            <person name="Secka A."/>
            <person name="Antonio M."/>
            <person name="Oren A."/>
            <person name="Chaudhuri R.R."/>
            <person name="La Ragione R."/>
            <person name="Hildebrand F."/>
            <person name="Pallen M.J."/>
        </authorList>
    </citation>
    <scope>NUCLEOTIDE SEQUENCE</scope>
    <source>
        <strain evidence="2">1068</strain>
    </source>
</reference>
<comment type="caution">
    <text evidence="2">The sequence shown here is derived from an EMBL/GenBank/DDBJ whole genome shotgun (WGS) entry which is preliminary data.</text>
</comment>
<dbReference type="InterPro" id="IPR029058">
    <property type="entry name" value="AB_hydrolase_fold"/>
</dbReference>
<dbReference type="InterPro" id="IPR022742">
    <property type="entry name" value="Hydrolase_4"/>
</dbReference>
<reference evidence="2" key="2">
    <citation type="submission" date="2021-04" db="EMBL/GenBank/DDBJ databases">
        <authorList>
            <person name="Gilroy R."/>
        </authorList>
    </citation>
    <scope>NUCLEOTIDE SEQUENCE</scope>
    <source>
        <strain evidence="2">1068</strain>
    </source>
</reference>